<proteinExistence type="predicted"/>
<dbReference type="EMBL" id="JBHLTR010000082">
    <property type="protein sequence ID" value="MFC0561693.1"/>
    <property type="molecule type" value="Genomic_DNA"/>
</dbReference>
<sequence length="251" mass="28908">MGKDDLDLIKVNNDHDLFFTEDDRLRVFQKIKEKEVNKGDHKSGRWQFRKNSQKLVLISASILGVILFSSLLYLNINQNANPQTVQSPPSGEAPVVTQEDEIQDIRSKEDVEKKDLSNLSKEEVRELKKDPDQVVNAFLYSIENKDWKLQYEMYIEEDKNSLFENLSNPHWAEEGSSYEEVINLIVEKKTKKEAVYKFDVISLVEGKVIGKGEGVTLTLSHENGIWSIEYPIKGAKYVPIETSLETNEERD</sequence>
<gene>
    <name evidence="2" type="ORF">ACFFH4_22680</name>
</gene>
<evidence type="ECO:0000313" key="2">
    <source>
        <dbReference type="EMBL" id="MFC0561693.1"/>
    </source>
</evidence>
<organism evidence="2 3">
    <name type="scientific">Halalkalibacter alkalisediminis</name>
    <dbReference type="NCBI Taxonomy" id="935616"/>
    <lineage>
        <taxon>Bacteria</taxon>
        <taxon>Bacillati</taxon>
        <taxon>Bacillota</taxon>
        <taxon>Bacilli</taxon>
        <taxon>Bacillales</taxon>
        <taxon>Bacillaceae</taxon>
        <taxon>Halalkalibacter</taxon>
    </lineage>
</organism>
<dbReference type="Proteomes" id="UP001589833">
    <property type="component" value="Unassembled WGS sequence"/>
</dbReference>
<evidence type="ECO:0000256" key="1">
    <source>
        <dbReference type="SAM" id="Phobius"/>
    </source>
</evidence>
<keyword evidence="3" id="KW-1185">Reference proteome</keyword>
<reference evidence="2 3" key="1">
    <citation type="submission" date="2024-09" db="EMBL/GenBank/DDBJ databases">
        <authorList>
            <person name="Sun Q."/>
            <person name="Mori K."/>
        </authorList>
    </citation>
    <scope>NUCLEOTIDE SEQUENCE [LARGE SCALE GENOMIC DNA]</scope>
    <source>
        <strain evidence="2 3">NCAIM B.02301</strain>
    </source>
</reference>
<evidence type="ECO:0000313" key="3">
    <source>
        <dbReference type="Proteomes" id="UP001589833"/>
    </source>
</evidence>
<accession>A0ABV6NNH4</accession>
<protein>
    <submittedName>
        <fullName evidence="2">Uncharacterized protein</fullName>
    </submittedName>
</protein>
<dbReference type="RefSeq" id="WP_273848391.1">
    <property type="nucleotide sequence ID" value="NZ_JAQQWT010000078.1"/>
</dbReference>
<keyword evidence="1" id="KW-1133">Transmembrane helix</keyword>
<keyword evidence="1" id="KW-0812">Transmembrane</keyword>
<comment type="caution">
    <text evidence="2">The sequence shown here is derived from an EMBL/GenBank/DDBJ whole genome shotgun (WGS) entry which is preliminary data.</text>
</comment>
<feature type="transmembrane region" description="Helical" evidence="1">
    <location>
        <begin position="55"/>
        <end position="74"/>
    </location>
</feature>
<keyword evidence="1" id="KW-0472">Membrane</keyword>
<name>A0ABV6NNH4_9BACI</name>